<dbReference type="SUPFAM" id="SSF57850">
    <property type="entry name" value="RING/U-box"/>
    <property type="match status" value="1"/>
</dbReference>
<dbReference type="PANTHER" id="PTHR25462:SF305">
    <property type="entry name" value="RING-TYPE DOMAIN-CONTAINING PROTEIN"/>
    <property type="match status" value="1"/>
</dbReference>
<dbReference type="Gene3D" id="2.120.10.30">
    <property type="entry name" value="TolB, C-terminal domain"/>
    <property type="match status" value="1"/>
</dbReference>
<evidence type="ECO:0000313" key="9">
    <source>
        <dbReference type="Proteomes" id="UP000695022"/>
    </source>
</evidence>
<evidence type="ECO:0000256" key="1">
    <source>
        <dbReference type="ARBA" id="ARBA00022553"/>
    </source>
</evidence>
<dbReference type="SMART" id="SM00336">
    <property type="entry name" value="BBOX"/>
    <property type="match status" value="2"/>
</dbReference>
<evidence type="ECO:0000259" key="8">
    <source>
        <dbReference type="PROSITE" id="PS50119"/>
    </source>
</evidence>
<feature type="compositionally biased region" description="Acidic residues" evidence="6">
    <location>
        <begin position="351"/>
        <end position="369"/>
    </location>
</feature>
<dbReference type="Gene3D" id="3.30.40.10">
    <property type="entry name" value="Zinc/RING finger domain, C3HC4 (zinc finger)"/>
    <property type="match status" value="1"/>
</dbReference>
<evidence type="ECO:0000256" key="3">
    <source>
        <dbReference type="ARBA" id="ARBA00022771"/>
    </source>
</evidence>
<organism evidence="9 10">
    <name type="scientific">Priapulus caudatus</name>
    <name type="common">Priapulid worm</name>
    <dbReference type="NCBI Taxonomy" id="37621"/>
    <lineage>
        <taxon>Eukaryota</taxon>
        <taxon>Metazoa</taxon>
        <taxon>Ecdysozoa</taxon>
        <taxon>Scalidophora</taxon>
        <taxon>Priapulida</taxon>
        <taxon>Priapulimorpha</taxon>
        <taxon>Priapulimorphida</taxon>
        <taxon>Priapulidae</taxon>
        <taxon>Priapulus</taxon>
    </lineage>
</organism>
<dbReference type="SMART" id="SM00184">
    <property type="entry name" value="RING"/>
    <property type="match status" value="1"/>
</dbReference>
<keyword evidence="2" id="KW-0479">Metal-binding</keyword>
<dbReference type="InterPro" id="IPR001841">
    <property type="entry name" value="Znf_RING"/>
</dbReference>
<feature type="domain" description="B box-type" evidence="8">
    <location>
        <begin position="154"/>
        <end position="195"/>
    </location>
</feature>
<dbReference type="PROSITE" id="PS00518">
    <property type="entry name" value="ZF_RING_1"/>
    <property type="match status" value="1"/>
</dbReference>
<dbReference type="Pfam" id="PF00643">
    <property type="entry name" value="zf-B_box"/>
    <property type="match status" value="1"/>
</dbReference>
<dbReference type="InterPro" id="IPR013083">
    <property type="entry name" value="Znf_RING/FYVE/PHD"/>
</dbReference>
<evidence type="ECO:0000313" key="10">
    <source>
        <dbReference type="RefSeq" id="XP_014674107.1"/>
    </source>
</evidence>
<dbReference type="InterPro" id="IPR011042">
    <property type="entry name" value="6-blade_b-propeller_TolB-like"/>
</dbReference>
<keyword evidence="3 5" id="KW-0863">Zinc-finger</keyword>
<dbReference type="PROSITE" id="PS50119">
    <property type="entry name" value="ZF_BBOX"/>
    <property type="match status" value="1"/>
</dbReference>
<dbReference type="InterPro" id="IPR000315">
    <property type="entry name" value="Znf_B-box"/>
</dbReference>
<dbReference type="InterPro" id="IPR027370">
    <property type="entry name" value="Znf-RING_euk"/>
</dbReference>
<keyword evidence="9" id="KW-1185">Reference proteome</keyword>
<gene>
    <name evidence="10" type="primary">LOC106814321</name>
</gene>
<dbReference type="SUPFAM" id="SSF57845">
    <property type="entry name" value="B-box zinc-binding domain"/>
    <property type="match status" value="1"/>
</dbReference>
<dbReference type="Proteomes" id="UP000695022">
    <property type="component" value="Unplaced"/>
</dbReference>
<accession>A0ABM1EPI6</accession>
<feature type="region of interest" description="Disordered" evidence="6">
    <location>
        <begin position="346"/>
        <end position="373"/>
    </location>
</feature>
<protein>
    <submittedName>
        <fullName evidence="10">E3 ubiquitin-protein ligase TRIM56-like</fullName>
    </submittedName>
</protein>
<proteinExistence type="predicted"/>
<evidence type="ECO:0000256" key="4">
    <source>
        <dbReference type="ARBA" id="ARBA00022833"/>
    </source>
</evidence>
<dbReference type="RefSeq" id="XP_014674107.1">
    <property type="nucleotide sequence ID" value="XM_014818621.1"/>
</dbReference>
<dbReference type="InterPro" id="IPR047153">
    <property type="entry name" value="TRIM45/56/19-like"/>
</dbReference>
<evidence type="ECO:0000256" key="6">
    <source>
        <dbReference type="SAM" id="MobiDB-lite"/>
    </source>
</evidence>
<dbReference type="InterPro" id="IPR017907">
    <property type="entry name" value="Znf_RING_CS"/>
</dbReference>
<keyword evidence="4" id="KW-0862">Zinc</keyword>
<sequence>MASLASVKLTQEIMEEFLTCKLCYQQFVSPKCLTCLHTFCQMCLDKQVATMRRPVYGSYVDLPCPICRKHTTLPTGGVRNLPDNFMVTNLKEAVGKRSAGKLPFCEFCRALSKKIVDAVAKCLDCNKQMCVACTQAHREMRLTKAHTVCDTDTEKDIECKAHSDEQVRFYCQPCDQLVCILCTFEDHAGHDINDMKEGADKMKEGITNLLVSCKQKADELKQQLDAMHDCSTHMHDTEQRIHASARDVIAAVRGRERELVHELHAAYGDDTIEFLESRADVKSRHDGLVKNLRLAESLREKEVEFLFVKKELEEKLGQLAGVKVRSMPDNVTKQFDFLQGPVELGSISEPAADDDVDDDDDDDDDDANSDEQPTMVETCDKCVGTAATLTLTQAAQTQLSQRDVKFVPLDDASAATQTPTLPTCDASTQLPNEKQQKVHVTEQQGIAILPNGDLVIIDTEENRLAIMDKRGRFRYTFDNEQLTLPDKLQLGKLRDFQKDTDQHIRIYTPYGHLLSCYEDEVITCLPLGTRFEKKEMFRQ</sequence>
<dbReference type="PANTHER" id="PTHR25462">
    <property type="entry name" value="BONUS, ISOFORM C-RELATED"/>
    <property type="match status" value="1"/>
</dbReference>
<evidence type="ECO:0000259" key="7">
    <source>
        <dbReference type="PROSITE" id="PS50089"/>
    </source>
</evidence>
<evidence type="ECO:0000256" key="2">
    <source>
        <dbReference type="ARBA" id="ARBA00022723"/>
    </source>
</evidence>
<name>A0ABM1EPI6_PRICU</name>
<reference evidence="10" key="1">
    <citation type="submission" date="2025-08" db="UniProtKB">
        <authorList>
            <consortium name="RefSeq"/>
        </authorList>
    </citation>
    <scope>IDENTIFICATION</scope>
</reference>
<feature type="domain" description="RING-type" evidence="7">
    <location>
        <begin position="20"/>
        <end position="68"/>
    </location>
</feature>
<evidence type="ECO:0000256" key="5">
    <source>
        <dbReference type="PROSITE-ProRule" id="PRU00024"/>
    </source>
</evidence>
<keyword evidence="1" id="KW-0597">Phosphoprotein</keyword>
<dbReference type="Pfam" id="PF13445">
    <property type="entry name" value="zf-RING_UBOX"/>
    <property type="match status" value="1"/>
</dbReference>
<dbReference type="PROSITE" id="PS50089">
    <property type="entry name" value="ZF_RING_2"/>
    <property type="match status" value="1"/>
</dbReference>
<dbReference type="Gene3D" id="3.30.160.60">
    <property type="entry name" value="Classic Zinc Finger"/>
    <property type="match status" value="1"/>
</dbReference>
<dbReference type="GeneID" id="106814321"/>